<dbReference type="RefSeq" id="WP_280652944.1">
    <property type="nucleotide sequence ID" value="NZ_JANQDH010000003.1"/>
</dbReference>
<dbReference type="Proteomes" id="UP001159387">
    <property type="component" value="Unassembled WGS sequence"/>
</dbReference>
<protein>
    <submittedName>
        <fullName evidence="2">Uncharacterized protein</fullName>
    </submittedName>
</protein>
<evidence type="ECO:0000313" key="2">
    <source>
        <dbReference type="EMBL" id="MDH6058921.1"/>
    </source>
</evidence>
<dbReference type="EMBL" id="JANQDH010000003">
    <property type="protein sequence ID" value="MDH6058921.1"/>
    <property type="molecule type" value="Genomic_DNA"/>
</dbReference>
<reference evidence="2 3" key="1">
    <citation type="journal article" date="2023" name="J. Phycol.">
        <title>Chrysosporum ovalisporum is synonymous with the true-branching cyanobacterium Umezakia natans (Nostocales/Aphanizomenonaceae).</title>
        <authorList>
            <person name="McGregor G.B."/>
            <person name="Sendall B.C."/>
            <person name="Niiyama Y."/>
            <person name="Tuji A."/>
            <person name="Willis A."/>
        </authorList>
    </citation>
    <scope>NUCLEOTIDE SEQUENCE [LARGE SCALE GENOMIC DNA]</scope>
    <source>
        <strain evidence="2 3">ANA360D</strain>
    </source>
</reference>
<feature type="transmembrane region" description="Helical" evidence="1">
    <location>
        <begin position="21"/>
        <end position="42"/>
    </location>
</feature>
<keyword evidence="1" id="KW-0472">Membrane</keyword>
<evidence type="ECO:0000313" key="3">
    <source>
        <dbReference type="Proteomes" id="UP001159387"/>
    </source>
</evidence>
<keyword evidence="1" id="KW-0812">Transmembrane</keyword>
<feature type="transmembrane region" description="Helical" evidence="1">
    <location>
        <begin position="48"/>
        <end position="65"/>
    </location>
</feature>
<sequence length="186" mass="20877">MTTTSTNNSTFVFRLSPLIRITLLSLYIALTVPLPFLCQVTAAPIPPSLLWVGISIGFVGLYAVLTERVIVDDQGIKVTYPFWVPRFFRKGWSLPWSDVKELKPRSTSQGGLVYYFVSHDGQAYLLPMRVAGFSRLVKIVATKTGIDTTDVYTLAQPWMYMILLVFTLLLLLVDAWTINTALVMGH</sequence>
<dbReference type="AlphaFoldDB" id="A0AA43GN92"/>
<keyword evidence="3" id="KW-1185">Reference proteome</keyword>
<comment type="caution">
    <text evidence="2">The sequence shown here is derived from an EMBL/GenBank/DDBJ whole genome shotgun (WGS) entry which is preliminary data.</text>
</comment>
<proteinExistence type="predicted"/>
<accession>A0AA43GN92</accession>
<evidence type="ECO:0000256" key="1">
    <source>
        <dbReference type="SAM" id="Phobius"/>
    </source>
</evidence>
<name>A0AA43GN92_9CYAN</name>
<feature type="transmembrane region" description="Helical" evidence="1">
    <location>
        <begin position="158"/>
        <end position="178"/>
    </location>
</feature>
<gene>
    <name evidence="2" type="ORF">NWP17_00400</name>
</gene>
<keyword evidence="1" id="KW-1133">Transmembrane helix</keyword>
<organism evidence="2 3">
    <name type="scientific">Chrysosporum bergii ANA360D</name>
    <dbReference type="NCBI Taxonomy" id="617107"/>
    <lineage>
        <taxon>Bacteria</taxon>
        <taxon>Bacillati</taxon>
        <taxon>Cyanobacteriota</taxon>
        <taxon>Cyanophyceae</taxon>
        <taxon>Nostocales</taxon>
        <taxon>Nodulariaceae</taxon>
        <taxon>Chrysosporum</taxon>
    </lineage>
</organism>